<keyword evidence="6 8" id="KW-1133">Transmembrane helix</keyword>
<accession>A0A248TFR4</accession>
<dbReference type="OrthoDB" id="9805749at2"/>
<comment type="subcellular location">
    <subcellularLocation>
        <location evidence="1">Cell membrane</location>
        <topology evidence="1">Multi-pass membrane protein</topology>
    </subcellularLocation>
</comment>
<name>A0A248TFR4_9BACI</name>
<dbReference type="GO" id="GO:0005886">
    <property type="term" value="C:plasma membrane"/>
    <property type="evidence" value="ECO:0007669"/>
    <property type="project" value="UniProtKB-SubCell"/>
</dbReference>
<evidence type="ECO:0000256" key="7">
    <source>
        <dbReference type="ARBA" id="ARBA00023136"/>
    </source>
</evidence>
<feature type="transmembrane region" description="Helical" evidence="8">
    <location>
        <begin position="106"/>
        <end position="128"/>
    </location>
</feature>
<feature type="transmembrane region" description="Helical" evidence="8">
    <location>
        <begin position="32"/>
        <end position="51"/>
    </location>
</feature>
<evidence type="ECO:0000256" key="1">
    <source>
        <dbReference type="ARBA" id="ARBA00004651"/>
    </source>
</evidence>
<dbReference type="KEGG" id="bko:CKF48_06245"/>
<evidence type="ECO:0000256" key="5">
    <source>
        <dbReference type="ARBA" id="ARBA00022692"/>
    </source>
</evidence>
<keyword evidence="7 8" id="KW-0472">Membrane</keyword>
<dbReference type="PANTHER" id="PTHR42810:SF4">
    <property type="entry name" value="URIC ACID TRANSPORTER UACT"/>
    <property type="match status" value="1"/>
</dbReference>
<evidence type="ECO:0000256" key="3">
    <source>
        <dbReference type="ARBA" id="ARBA00022448"/>
    </source>
</evidence>
<dbReference type="NCBIfam" id="TIGR00801">
    <property type="entry name" value="ncs2"/>
    <property type="match status" value="1"/>
</dbReference>
<dbReference type="AlphaFoldDB" id="A0A248TFR4"/>
<proteinExistence type="inferred from homology"/>
<evidence type="ECO:0000313" key="10">
    <source>
        <dbReference type="Proteomes" id="UP000215137"/>
    </source>
</evidence>
<evidence type="ECO:0000256" key="2">
    <source>
        <dbReference type="ARBA" id="ARBA00008821"/>
    </source>
</evidence>
<feature type="transmembrane region" description="Helical" evidence="8">
    <location>
        <begin position="383"/>
        <end position="405"/>
    </location>
</feature>
<dbReference type="InterPro" id="IPR017588">
    <property type="entry name" value="UacT-like"/>
</dbReference>
<feature type="transmembrane region" description="Helical" evidence="8">
    <location>
        <begin position="169"/>
        <end position="188"/>
    </location>
</feature>
<feature type="transmembrane region" description="Helical" evidence="8">
    <location>
        <begin position="411"/>
        <end position="431"/>
    </location>
</feature>
<feature type="transmembrane region" description="Helical" evidence="8">
    <location>
        <begin position="350"/>
        <end position="371"/>
    </location>
</feature>
<evidence type="ECO:0000256" key="8">
    <source>
        <dbReference type="SAM" id="Phobius"/>
    </source>
</evidence>
<dbReference type="InterPro" id="IPR006042">
    <property type="entry name" value="Xan_ur_permease"/>
</dbReference>
<keyword evidence="5 8" id="KW-0812">Transmembrane</keyword>
<dbReference type="Pfam" id="PF00860">
    <property type="entry name" value="Xan_ur_permease"/>
    <property type="match status" value="1"/>
</dbReference>
<keyword evidence="10" id="KW-1185">Reference proteome</keyword>
<gene>
    <name evidence="9" type="ORF">CKF48_06245</name>
</gene>
<dbReference type="GO" id="GO:0042907">
    <property type="term" value="F:xanthine transmembrane transporter activity"/>
    <property type="evidence" value="ECO:0007669"/>
    <property type="project" value="TreeGrafter"/>
</dbReference>
<feature type="transmembrane region" description="Helical" evidence="8">
    <location>
        <begin position="244"/>
        <end position="269"/>
    </location>
</feature>
<dbReference type="InterPro" id="IPR006043">
    <property type="entry name" value="NCS2"/>
</dbReference>
<evidence type="ECO:0000256" key="4">
    <source>
        <dbReference type="ARBA" id="ARBA00022475"/>
    </source>
</evidence>
<dbReference type="NCBIfam" id="TIGR03173">
    <property type="entry name" value="pbuX"/>
    <property type="match status" value="1"/>
</dbReference>
<dbReference type="PANTHER" id="PTHR42810">
    <property type="entry name" value="PURINE PERMEASE C1399.01C-RELATED"/>
    <property type="match status" value="1"/>
</dbReference>
<protein>
    <submittedName>
        <fullName evidence="9">Uric acid permease PucJ</fullName>
    </submittedName>
</protein>
<feature type="transmembrane region" description="Helical" evidence="8">
    <location>
        <begin position="135"/>
        <end position="157"/>
    </location>
</feature>
<keyword evidence="4" id="KW-1003">Cell membrane</keyword>
<keyword evidence="3" id="KW-0813">Transport</keyword>
<sequence length="454" mass="48391">MLYFLTLQTGGFTLGENIHPSKTFSLGLQHVLAMYAGAILVPILVGGALGFSPEQQAFLISIDLLTCGVATLFQSVKNKYFGTGLPIVMGTSFVAVSPMITIGSNYGISAIYGAIIITGLFIIFFSNIYGKLVKLFPPIVTGTVVIIIGLSLIPTGIKNMGGGTNNPDFGSAENLLLSFGVLALILLMNRFFKGFLRAISVLIGIFIGTFTAALMGRVDFQSVQEASWLHLPAPFHFGYPTFEIVPILTMILVGTVILVESTGAFLALGKMDHKELKEKDLARGYRAEGMAFTLGGIFNAFPYSTFAQNVGLVQLSGVRSNKVTIAAGFILIVLGLVPKISTLATLIPPSVFGGATVVMFGMVVTSGIRMLQRVDFTNNNNQLIIACSISLGLGASVVPELFAHLPETLRIIVGDGIITGSLAAIILNLLLTKRKTKETQPLKETSMEPQLKSS</sequence>
<organism evidence="9 10">
    <name type="scientific">Cytobacillus kochii</name>
    <dbReference type="NCBI Taxonomy" id="859143"/>
    <lineage>
        <taxon>Bacteria</taxon>
        <taxon>Bacillati</taxon>
        <taxon>Bacillota</taxon>
        <taxon>Bacilli</taxon>
        <taxon>Bacillales</taxon>
        <taxon>Bacillaceae</taxon>
        <taxon>Cytobacillus</taxon>
    </lineage>
</organism>
<reference evidence="9 10" key="1">
    <citation type="submission" date="2017-08" db="EMBL/GenBank/DDBJ databases">
        <title>Complete Genome Sequence of Bacillus kochii Oregon-R-modENCODE STRAIN BDGP4, isolated from Drosophila melanogaster gut.</title>
        <authorList>
            <person name="Wan K.H."/>
            <person name="Yu C."/>
            <person name="Park S."/>
            <person name="Hammonds A.S."/>
            <person name="Booth B.W."/>
            <person name="Celniker S.E."/>
        </authorList>
    </citation>
    <scope>NUCLEOTIDE SEQUENCE [LARGE SCALE GENOMIC DNA]</scope>
    <source>
        <strain evidence="9 10">BDGP4</strain>
    </source>
</reference>
<evidence type="ECO:0000256" key="6">
    <source>
        <dbReference type="ARBA" id="ARBA00022989"/>
    </source>
</evidence>
<dbReference type="NCBIfam" id="NF037981">
    <property type="entry name" value="NCS2_1"/>
    <property type="match status" value="1"/>
</dbReference>
<feature type="transmembrane region" description="Helical" evidence="8">
    <location>
        <begin position="80"/>
        <end position="100"/>
    </location>
</feature>
<comment type="similarity">
    <text evidence="2">Belongs to the nucleobase:cation symporter-2 (NCS2) (TC 2.A.40) family.</text>
</comment>
<dbReference type="EMBL" id="CP022983">
    <property type="protein sequence ID" value="ASV66962.1"/>
    <property type="molecule type" value="Genomic_DNA"/>
</dbReference>
<feature type="transmembrane region" description="Helical" evidence="8">
    <location>
        <begin position="323"/>
        <end position="344"/>
    </location>
</feature>
<feature type="transmembrane region" description="Helical" evidence="8">
    <location>
        <begin position="195"/>
        <end position="215"/>
    </location>
</feature>
<dbReference type="Proteomes" id="UP000215137">
    <property type="component" value="Chromosome"/>
</dbReference>
<evidence type="ECO:0000313" key="9">
    <source>
        <dbReference type="EMBL" id="ASV66962.1"/>
    </source>
</evidence>